<dbReference type="InterPro" id="IPR029063">
    <property type="entry name" value="SAM-dependent_MTases_sf"/>
</dbReference>
<dbReference type="InterPro" id="IPR029044">
    <property type="entry name" value="Nucleotide-diphossugar_trans"/>
</dbReference>
<dbReference type="PANTHER" id="PTHR43861">
    <property type="entry name" value="TRANS-ACONITATE 2-METHYLTRANSFERASE-RELATED"/>
    <property type="match status" value="1"/>
</dbReference>
<evidence type="ECO:0000313" key="2">
    <source>
        <dbReference type="Proteomes" id="UP000182360"/>
    </source>
</evidence>
<dbReference type="AlphaFoldDB" id="A0A1H9AGH2"/>
<dbReference type="EMBL" id="FOFU01000001">
    <property type="protein sequence ID" value="SEP75611.1"/>
    <property type="molecule type" value="Genomic_DNA"/>
</dbReference>
<gene>
    <name evidence="1" type="ORF">SAMN04487977_101324</name>
</gene>
<dbReference type="InterPro" id="IPR003329">
    <property type="entry name" value="Cytidylyl_trans"/>
</dbReference>
<dbReference type="Gene3D" id="3.40.50.2000">
    <property type="entry name" value="Glycogen Phosphorylase B"/>
    <property type="match status" value="1"/>
</dbReference>
<dbReference type="Proteomes" id="UP000182360">
    <property type="component" value="Unassembled WGS sequence"/>
</dbReference>
<dbReference type="STRING" id="163.SAMN04487775_104140"/>
<dbReference type="Gene3D" id="3.40.50.150">
    <property type="entry name" value="Vaccinia Virus protein VP39"/>
    <property type="match status" value="1"/>
</dbReference>
<dbReference type="CDD" id="cd02440">
    <property type="entry name" value="AdoMet_MTases"/>
    <property type="match status" value="1"/>
</dbReference>
<proteinExistence type="predicted"/>
<dbReference type="SUPFAM" id="SSF53756">
    <property type="entry name" value="UDP-Glycosyltransferase/glycogen phosphorylase"/>
    <property type="match status" value="1"/>
</dbReference>
<name>A0A1H9AGH2_9SPIR</name>
<dbReference type="Pfam" id="PF13489">
    <property type="entry name" value="Methyltransf_23"/>
    <property type="match status" value="1"/>
</dbReference>
<evidence type="ECO:0000313" key="1">
    <source>
        <dbReference type="EMBL" id="SEP75611.1"/>
    </source>
</evidence>
<dbReference type="GO" id="GO:0016779">
    <property type="term" value="F:nucleotidyltransferase activity"/>
    <property type="evidence" value="ECO:0007669"/>
    <property type="project" value="UniProtKB-KW"/>
</dbReference>
<dbReference type="Gene3D" id="3.90.550.10">
    <property type="entry name" value="Spore Coat Polysaccharide Biosynthesis Protein SpsA, Chain A"/>
    <property type="match status" value="1"/>
</dbReference>
<dbReference type="Pfam" id="PF02348">
    <property type="entry name" value="CTP_transf_3"/>
    <property type="match status" value="1"/>
</dbReference>
<dbReference type="SUPFAM" id="SSF53448">
    <property type="entry name" value="Nucleotide-diphospho-sugar transferases"/>
    <property type="match status" value="1"/>
</dbReference>
<keyword evidence="1" id="KW-0548">Nucleotidyltransferase</keyword>
<keyword evidence="1" id="KW-0808">Transferase</keyword>
<sequence length="827" mass="92492">MKTKTNRTVIVQCRLSSTRLPGKALKDLCGMPVLAYVLEAMHKVNADYYYVATDEASYSQLLPVCKEHGFECYAGSLEDVLERFVSLLDTIETKTVIRATADNPFLFYEAAEESASLFEEKNNGKSHCDYLTYSGLPHGSGVEIFSADSLKKAASETTDPYDHEHVGPAFYNHKDRYSCEFVPAPRRYNYPELRTTIDTYSDYLRAVSILNYFKAHNYEAPFTTEQVIEACNANCVKYPVVLVPSVVKGHGTGHLRRCLSASLQGGFFVYVPDDKTLKEADSVIEEYIAAGLSKNQIINSIPDESYLPAIITDTFELTENQLKELSKNRSLISIDEGSRYTDYCDYLLDIIPSYKCDRLANKTDSGFITMPENVREVSEDDSDKKIEKVLICLGGEDPANLTMPAAQAFRKKFPDAKITAIISNESSPYVDYAGGPNIEFIKPVAGLRERLFEYDIVVTHYGLTAFEAVYAGCGVILLPTTKLHKKLAEKYSFAYVGDKNISDSALQSALESENLYSKTFLSGEKKSLGAFLRHLSAGKRMSCPVCGKIPSQPDTVISRNETRTYRRCSTCGMVYMAFTTIEDKKYQKEYFFEEYKKQYGKTYEEDFDSIKAQGMRRASIIKMLSGIGGDGGEKNLLDIGCAYGPFLAAASESSFNPFGTDIAEDAVAYVQQKLKYPAVCSAFPQIDTAEEFGITQFDVVTMWYVIEHFKDLGKVLRKVSTLVRKGGIFAFSTPSGEGISAVSDKDHFYEISPTDHYTIWEPSRADSILRIFGFRVERIVSTGHHPERFPSIKKSGAQKGSLKWNLMDAISHARGLGDTVEIYCRKI</sequence>
<dbReference type="OrthoDB" id="338505at2"/>
<protein>
    <submittedName>
        <fullName evidence="1">Spore coat polysaccharide biosynthesis protein SpsF, cytidylyltransferase family</fullName>
    </submittedName>
</protein>
<organism evidence="1 2">
    <name type="scientific">Treponema bryantii</name>
    <dbReference type="NCBI Taxonomy" id="163"/>
    <lineage>
        <taxon>Bacteria</taxon>
        <taxon>Pseudomonadati</taxon>
        <taxon>Spirochaetota</taxon>
        <taxon>Spirochaetia</taxon>
        <taxon>Spirochaetales</taxon>
        <taxon>Treponemataceae</taxon>
        <taxon>Treponema</taxon>
    </lineage>
</organism>
<dbReference type="PANTHER" id="PTHR43861:SF6">
    <property type="entry name" value="METHYLTRANSFERASE TYPE 11"/>
    <property type="match status" value="1"/>
</dbReference>
<dbReference type="SUPFAM" id="SSF53335">
    <property type="entry name" value="S-adenosyl-L-methionine-dependent methyltransferases"/>
    <property type="match status" value="1"/>
</dbReference>
<reference evidence="1 2" key="1">
    <citation type="submission" date="2016-10" db="EMBL/GenBank/DDBJ databases">
        <authorList>
            <person name="de Groot N.N."/>
        </authorList>
    </citation>
    <scope>NUCLEOTIDE SEQUENCE [LARGE SCALE GENOMIC DNA]</scope>
    <source>
        <strain evidence="1 2">B25</strain>
    </source>
</reference>
<keyword evidence="2" id="KW-1185">Reference proteome</keyword>
<accession>A0A1H9AGH2</accession>